<comment type="caution">
    <text evidence="1">The sequence shown here is derived from an EMBL/GenBank/DDBJ whole genome shotgun (WGS) entry which is preliminary data.</text>
</comment>
<dbReference type="RefSeq" id="XP_044554750.1">
    <property type="nucleotide sequence ID" value="XM_044699620.1"/>
</dbReference>
<evidence type="ECO:0000313" key="2">
    <source>
        <dbReference type="Proteomes" id="UP000816034"/>
    </source>
</evidence>
<accession>A0AA88KQX8</accession>
<name>A0AA88KQX8_NAELO</name>
<proteinExistence type="predicted"/>
<dbReference type="EMBL" id="PYSW02000003">
    <property type="protein sequence ID" value="KAG2392856.1"/>
    <property type="molecule type" value="Genomic_DNA"/>
</dbReference>
<reference evidence="1 2" key="1">
    <citation type="journal article" date="2018" name="BMC Genomics">
        <title>The genome of Naegleria lovaniensis, the basis for a comparative approach to unravel pathogenicity factors of the human pathogenic amoeba N. fowleri.</title>
        <authorList>
            <person name="Liechti N."/>
            <person name="Schurch N."/>
            <person name="Bruggmann R."/>
            <person name="Wittwer M."/>
        </authorList>
    </citation>
    <scope>NUCLEOTIDE SEQUENCE [LARGE SCALE GENOMIC DNA]</scope>
    <source>
        <strain evidence="1 2">ATCC 30569</strain>
    </source>
</reference>
<sequence length="356" mass="41454">MASGALLRLETDPSCSLCFNINQIVVVPLIDFANTWRIRAIFPTNNEVIDRFEISFRKLSKNKTEKRPTCIVEYPPKPQPQFNLFAVNRIKIVDHKVNHHEFIVENETFSFTTYELTLEPSMDMMQTSFPAKKRKIFDVSLKTNKDNRFVQKLVAEFYIGLDGFNVVTLQNKFRGFEEALSYCFIPTYDPLKRIALYSKFLEKKYSPECEYMSQEVTPMKGFKWIEEAGSNPNLESMIEILSEDPFFILYTLGFDSSYTDEEKQVTLDYLSTIDRIHHIAEYGRSWMLAFTLVQSLPLYPKLLLARKKTGYEAIFSAASRILSTDLFNQGVTKDEFIKASVLFYFKTKSLEIIPWD</sequence>
<dbReference type="Proteomes" id="UP000816034">
    <property type="component" value="Unassembled WGS sequence"/>
</dbReference>
<evidence type="ECO:0000313" key="1">
    <source>
        <dbReference type="EMBL" id="KAG2392856.1"/>
    </source>
</evidence>
<dbReference type="GeneID" id="68101887"/>
<keyword evidence="2" id="KW-1185">Reference proteome</keyword>
<protein>
    <submittedName>
        <fullName evidence="1">Uncharacterized protein</fullName>
    </submittedName>
</protein>
<gene>
    <name evidence="1" type="ORF">C9374_009433</name>
</gene>
<dbReference type="AlphaFoldDB" id="A0AA88KQX8"/>
<organism evidence="1 2">
    <name type="scientific">Naegleria lovaniensis</name>
    <name type="common">Amoeba</name>
    <dbReference type="NCBI Taxonomy" id="51637"/>
    <lineage>
        <taxon>Eukaryota</taxon>
        <taxon>Discoba</taxon>
        <taxon>Heterolobosea</taxon>
        <taxon>Tetramitia</taxon>
        <taxon>Eutetramitia</taxon>
        <taxon>Vahlkampfiidae</taxon>
        <taxon>Naegleria</taxon>
    </lineage>
</organism>